<protein>
    <submittedName>
        <fullName evidence="1">Uncharacterized protein</fullName>
    </submittedName>
</protein>
<comment type="caution">
    <text evidence="1">The sequence shown here is derived from an EMBL/GenBank/DDBJ whole genome shotgun (WGS) entry which is preliminary data.</text>
</comment>
<evidence type="ECO:0000313" key="1">
    <source>
        <dbReference type="EMBL" id="MCW8349126.1"/>
    </source>
</evidence>
<dbReference type="EMBL" id="JAKRRY010000064">
    <property type="protein sequence ID" value="MCW8349126.1"/>
    <property type="molecule type" value="Genomic_DNA"/>
</dbReference>
<gene>
    <name evidence="1" type="ORF">MD535_24365</name>
</gene>
<accession>A0A9X3CTA5</accession>
<sequence>MLDILEKIGVRVHFEHLANNLLDDEAILRNQPEGAATKILAKEMTRLQLWR</sequence>
<reference evidence="1" key="1">
    <citation type="submission" date="2022-02" db="EMBL/GenBank/DDBJ databases">
        <title>Vibrio sp. nov, a new bacterium isolated from seawater.</title>
        <authorList>
            <person name="Yuan Y."/>
        </authorList>
    </citation>
    <scope>NUCLEOTIDE SEQUENCE</scope>
    <source>
        <strain evidence="1">ZSDZ65</strain>
    </source>
</reference>
<organism evidence="1 2">
    <name type="scientific">Vibrio qingdaonensis</name>
    <dbReference type="NCBI Taxonomy" id="2829491"/>
    <lineage>
        <taxon>Bacteria</taxon>
        <taxon>Pseudomonadati</taxon>
        <taxon>Pseudomonadota</taxon>
        <taxon>Gammaproteobacteria</taxon>
        <taxon>Vibrionales</taxon>
        <taxon>Vibrionaceae</taxon>
        <taxon>Vibrio</taxon>
    </lineage>
</organism>
<dbReference type="Proteomes" id="UP001155587">
    <property type="component" value="Unassembled WGS sequence"/>
</dbReference>
<evidence type="ECO:0000313" key="2">
    <source>
        <dbReference type="Proteomes" id="UP001155587"/>
    </source>
</evidence>
<proteinExistence type="predicted"/>
<name>A0A9X3CTA5_9VIBR</name>
<keyword evidence="2" id="KW-1185">Reference proteome</keyword>
<dbReference type="RefSeq" id="WP_265677774.1">
    <property type="nucleotide sequence ID" value="NZ_JAKRRY010000064.1"/>
</dbReference>
<dbReference type="AlphaFoldDB" id="A0A9X3CTA5"/>